<evidence type="ECO:0000313" key="1">
    <source>
        <dbReference type="EMBL" id="ERM81509.1"/>
    </source>
</evidence>
<protein>
    <submittedName>
        <fullName evidence="1">Uncharacterized protein</fullName>
    </submittedName>
</protein>
<dbReference type="Proteomes" id="UP000016843">
    <property type="component" value="Unassembled WGS sequence"/>
</dbReference>
<keyword evidence="2" id="KW-1185">Reference proteome</keyword>
<dbReference type="EMBL" id="AWXR01000049">
    <property type="protein sequence ID" value="ERM81509.1"/>
    <property type="molecule type" value="Genomic_DNA"/>
</dbReference>
<gene>
    <name evidence="1" type="ORF">P872_10345</name>
</gene>
<dbReference type="AlphaFoldDB" id="U5BVD2"/>
<proteinExistence type="predicted"/>
<name>U5BVD2_9BACT</name>
<evidence type="ECO:0000313" key="2">
    <source>
        <dbReference type="Proteomes" id="UP000016843"/>
    </source>
</evidence>
<comment type="caution">
    <text evidence="1">The sequence shown here is derived from an EMBL/GenBank/DDBJ whole genome shotgun (WGS) entry which is preliminary data.</text>
</comment>
<reference evidence="1 2" key="1">
    <citation type="journal article" date="2013" name="Genome Announc.">
        <title>Draft Genome Sequence of the Psychrophilic and Alkaliphilic Rhodonellum psychrophilum Strain GCM71T.</title>
        <authorList>
            <person name="Hauptmann A.L."/>
            <person name="Glaring M.A."/>
            <person name="Hallin P.F."/>
            <person name="Prieme A."/>
            <person name="Stougaard P."/>
        </authorList>
    </citation>
    <scope>NUCLEOTIDE SEQUENCE [LARGE SCALE GENOMIC DNA]</scope>
    <source>
        <strain evidence="1 2">GCM71</strain>
    </source>
</reference>
<sequence length="31" mass="3548">MGNYFGSSREISIEPLGLGFYWNGEQQIVRV</sequence>
<organism evidence="1 2">
    <name type="scientific">Rhodonellum psychrophilum GCM71 = DSM 17998</name>
    <dbReference type="NCBI Taxonomy" id="1123057"/>
    <lineage>
        <taxon>Bacteria</taxon>
        <taxon>Pseudomonadati</taxon>
        <taxon>Bacteroidota</taxon>
        <taxon>Cytophagia</taxon>
        <taxon>Cytophagales</taxon>
        <taxon>Cytophagaceae</taxon>
        <taxon>Rhodonellum</taxon>
    </lineage>
</organism>
<accession>U5BVD2</accession>